<dbReference type="InterPro" id="IPR050595">
    <property type="entry name" value="Bact_response_regulator"/>
</dbReference>
<dbReference type="PANTHER" id="PTHR44591">
    <property type="entry name" value="STRESS RESPONSE REGULATOR PROTEIN 1"/>
    <property type="match status" value="1"/>
</dbReference>
<dbReference type="PANTHER" id="PTHR44591:SF3">
    <property type="entry name" value="RESPONSE REGULATORY DOMAIN-CONTAINING PROTEIN"/>
    <property type="match status" value="1"/>
</dbReference>
<dbReference type="Pfam" id="PF00072">
    <property type="entry name" value="Response_reg"/>
    <property type="match status" value="1"/>
</dbReference>
<dbReference type="SMART" id="SM00448">
    <property type="entry name" value="REC"/>
    <property type="match status" value="1"/>
</dbReference>
<feature type="domain" description="Response regulatory" evidence="2">
    <location>
        <begin position="8"/>
        <end position="124"/>
    </location>
</feature>
<evidence type="ECO:0000256" key="1">
    <source>
        <dbReference type="ARBA" id="ARBA00022553"/>
    </source>
</evidence>
<evidence type="ECO:0000259" key="2">
    <source>
        <dbReference type="PROSITE" id="PS50110"/>
    </source>
</evidence>
<dbReference type="PROSITE" id="PS50110">
    <property type="entry name" value="RESPONSE_REGULATORY"/>
    <property type="match status" value="1"/>
</dbReference>
<dbReference type="EMBL" id="UINC01004679">
    <property type="protein sequence ID" value="SVA16079.1"/>
    <property type="molecule type" value="Genomic_DNA"/>
</dbReference>
<sequence length="127" mass="13915">MADSAPSSILVVDNDEQSTDHIASGLKDNGYLVITAPNGYDGYVRTRNESPSIVIANDLLPYVSGYKLAKLIKSDDRHKDIIIIIMSISSGQTIEKLYSQSGADSFLEKPFQLKDVIDLIKTHTENG</sequence>
<accession>A0A381TJS3</accession>
<evidence type="ECO:0000313" key="3">
    <source>
        <dbReference type="EMBL" id="SVA16079.1"/>
    </source>
</evidence>
<reference evidence="3" key="1">
    <citation type="submission" date="2018-05" db="EMBL/GenBank/DDBJ databases">
        <authorList>
            <person name="Lanie J.A."/>
            <person name="Ng W.-L."/>
            <person name="Kazmierczak K.M."/>
            <person name="Andrzejewski T.M."/>
            <person name="Davidsen T.M."/>
            <person name="Wayne K.J."/>
            <person name="Tettelin H."/>
            <person name="Glass J.I."/>
            <person name="Rusch D."/>
            <person name="Podicherti R."/>
            <person name="Tsui H.-C.T."/>
            <person name="Winkler M.E."/>
        </authorList>
    </citation>
    <scope>NUCLEOTIDE SEQUENCE</scope>
</reference>
<dbReference type="AlphaFoldDB" id="A0A381TJS3"/>
<dbReference type="GO" id="GO:0000160">
    <property type="term" value="P:phosphorelay signal transduction system"/>
    <property type="evidence" value="ECO:0007669"/>
    <property type="project" value="InterPro"/>
</dbReference>
<name>A0A381TJS3_9ZZZZ</name>
<dbReference type="Gene3D" id="3.40.50.2300">
    <property type="match status" value="1"/>
</dbReference>
<dbReference type="SUPFAM" id="SSF52172">
    <property type="entry name" value="CheY-like"/>
    <property type="match status" value="1"/>
</dbReference>
<gene>
    <name evidence="3" type="ORF">METZ01_LOCUS68933</name>
</gene>
<keyword evidence="1" id="KW-0597">Phosphoprotein</keyword>
<dbReference type="CDD" id="cd00156">
    <property type="entry name" value="REC"/>
    <property type="match status" value="1"/>
</dbReference>
<dbReference type="InterPro" id="IPR001789">
    <property type="entry name" value="Sig_transdc_resp-reg_receiver"/>
</dbReference>
<organism evidence="3">
    <name type="scientific">marine metagenome</name>
    <dbReference type="NCBI Taxonomy" id="408172"/>
    <lineage>
        <taxon>unclassified sequences</taxon>
        <taxon>metagenomes</taxon>
        <taxon>ecological metagenomes</taxon>
    </lineage>
</organism>
<protein>
    <recommendedName>
        <fullName evidence="2">Response regulatory domain-containing protein</fullName>
    </recommendedName>
</protein>
<proteinExistence type="predicted"/>
<dbReference type="InterPro" id="IPR011006">
    <property type="entry name" value="CheY-like_superfamily"/>
</dbReference>